<dbReference type="RefSeq" id="WP_066050894.1">
    <property type="nucleotide sequence ID" value="NZ_CP014223.1"/>
</dbReference>
<protein>
    <submittedName>
        <fullName evidence="3">Transcriptional regulator of competence genes, TfoX/Sxy family</fullName>
    </submittedName>
</protein>
<organism evidence="3 5">
    <name type="scientific">Anaerotignum propionicum DSM 1682</name>
    <dbReference type="NCBI Taxonomy" id="991789"/>
    <lineage>
        <taxon>Bacteria</taxon>
        <taxon>Bacillati</taxon>
        <taxon>Bacillota</taxon>
        <taxon>Clostridia</taxon>
        <taxon>Lachnospirales</taxon>
        <taxon>Anaerotignaceae</taxon>
        <taxon>Anaerotignum</taxon>
    </lineage>
</organism>
<accession>A0A0X1U9A7</accession>
<keyword evidence="4" id="KW-1185">Reference proteome</keyword>
<reference evidence="2 4" key="1">
    <citation type="journal article" date="2016" name="Genome Announc.">
        <title>Complete Genome Sequence of the Amino Acid-Fermenting Clostridium propionicum X2 (DSM 1682).</title>
        <authorList>
            <person name="Poehlein A."/>
            <person name="Schlien K."/>
            <person name="Chowdhury N.P."/>
            <person name="Gottschalk G."/>
            <person name="Buckel W."/>
            <person name="Daniel R."/>
        </authorList>
    </citation>
    <scope>NUCLEOTIDE SEQUENCE [LARGE SCALE GENOMIC DNA]</scope>
    <source>
        <strain evidence="2 4">X2</strain>
    </source>
</reference>
<dbReference type="Proteomes" id="UP000068026">
    <property type="component" value="Chromosome"/>
</dbReference>
<sequence>MASSMDYVLYVCEQMSLAGSITYKKMFGDYAVYCDGKCFALVCDNQLFISPTEAGLGLLPEVTMGIPYDGAKPRILLEEIEDRDFLCRLVQETCAQLPMTKPKKKKGESMTNGL</sequence>
<gene>
    <name evidence="2" type="ORF">CPRO_19360</name>
    <name evidence="3" type="ORF">SAMN02745151_01537</name>
</gene>
<dbReference type="SUPFAM" id="SSF159894">
    <property type="entry name" value="YgaC/TfoX-N like"/>
    <property type="match status" value="1"/>
</dbReference>
<dbReference type="EMBL" id="CP014223">
    <property type="protein sequence ID" value="AMJ41518.1"/>
    <property type="molecule type" value="Genomic_DNA"/>
</dbReference>
<reference evidence="3" key="4">
    <citation type="submission" date="2016-11" db="EMBL/GenBank/DDBJ databases">
        <authorList>
            <person name="Varghese N."/>
            <person name="Submissions S."/>
        </authorList>
    </citation>
    <scope>NUCLEOTIDE SEQUENCE</scope>
    <source>
        <strain evidence="3">DSM 1682</strain>
    </source>
</reference>
<evidence type="ECO:0000313" key="2">
    <source>
        <dbReference type="EMBL" id="AMJ41518.1"/>
    </source>
</evidence>
<dbReference type="InterPro" id="IPR007076">
    <property type="entry name" value="TfoX_N"/>
</dbReference>
<evidence type="ECO:0000259" key="1">
    <source>
        <dbReference type="Pfam" id="PF04993"/>
    </source>
</evidence>
<dbReference type="AlphaFoldDB" id="A0A0X1U9A7"/>
<evidence type="ECO:0000313" key="5">
    <source>
        <dbReference type="Proteomes" id="UP000184204"/>
    </source>
</evidence>
<dbReference type="EMBL" id="FQUA01000005">
    <property type="protein sequence ID" value="SHE70404.1"/>
    <property type="molecule type" value="Genomic_DNA"/>
</dbReference>
<reference evidence="5" key="3">
    <citation type="submission" date="2016-11" db="EMBL/GenBank/DDBJ databases">
        <authorList>
            <person name="Jaros S."/>
            <person name="Januszkiewicz K."/>
            <person name="Wedrychowicz H."/>
        </authorList>
    </citation>
    <scope>NUCLEOTIDE SEQUENCE [LARGE SCALE GENOMIC DNA]</scope>
    <source>
        <strain evidence="5">DSM 1682</strain>
    </source>
</reference>
<evidence type="ECO:0000313" key="3">
    <source>
        <dbReference type="EMBL" id="SHE70404.1"/>
    </source>
</evidence>
<reference evidence="4" key="2">
    <citation type="submission" date="2016-01" db="EMBL/GenBank/DDBJ databases">
        <authorList>
            <person name="Poehlein A."/>
            <person name="Schlien K."/>
            <person name="Gottschalk G."/>
            <person name="Buckel W."/>
            <person name="Daniel R."/>
        </authorList>
    </citation>
    <scope>NUCLEOTIDE SEQUENCE [LARGE SCALE GENOMIC DNA]</scope>
    <source>
        <strain evidence="4">X2</strain>
    </source>
</reference>
<feature type="domain" description="TfoX N-terminal" evidence="1">
    <location>
        <begin position="13"/>
        <end position="71"/>
    </location>
</feature>
<name>A0A0X1U9A7_ANAPI</name>
<dbReference type="Gene3D" id="3.30.1460.30">
    <property type="entry name" value="YgaC/TfoX-N like chaperone"/>
    <property type="match status" value="1"/>
</dbReference>
<dbReference type="Proteomes" id="UP000184204">
    <property type="component" value="Unassembled WGS sequence"/>
</dbReference>
<dbReference type="Pfam" id="PF04993">
    <property type="entry name" value="TfoX_N"/>
    <property type="match status" value="1"/>
</dbReference>
<dbReference type="OrthoDB" id="9803291at2"/>
<proteinExistence type="predicted"/>
<dbReference type="KEGG" id="cpro:CPRO_19360"/>
<evidence type="ECO:0000313" key="4">
    <source>
        <dbReference type="Proteomes" id="UP000068026"/>
    </source>
</evidence>